<organism evidence="7 8">
    <name type="scientific">Thiomicrorhabdus immobilis</name>
    <dbReference type="NCBI Taxonomy" id="2791037"/>
    <lineage>
        <taxon>Bacteria</taxon>
        <taxon>Pseudomonadati</taxon>
        <taxon>Pseudomonadota</taxon>
        <taxon>Gammaproteobacteria</taxon>
        <taxon>Thiotrichales</taxon>
        <taxon>Piscirickettsiaceae</taxon>
        <taxon>Thiomicrorhabdus</taxon>
    </lineage>
</organism>
<dbReference type="InterPro" id="IPR004089">
    <property type="entry name" value="MCPsignal_dom"/>
</dbReference>
<evidence type="ECO:0000256" key="3">
    <source>
        <dbReference type="ARBA" id="ARBA00029447"/>
    </source>
</evidence>
<comment type="similarity">
    <text evidence="3">Belongs to the methyl-accepting chemotaxis (MCP) protein family.</text>
</comment>
<dbReference type="RefSeq" id="WP_237261313.1">
    <property type="nucleotide sequence ID" value="NZ_AP024202.1"/>
</dbReference>
<sequence length="676" mass="75560">MKDWLRKLTIKQKMRFGFGVIWGVLAIITIQAAINLAVVRSSVSEMIEQHQPIALEAKESAFVLEKSMNALSMYILMNEPTLLEHYQAGIQKVTENVDKSKVSLKSYGEDSKLLLDKYSLLEQHMLELQPLVEQVKVLQESRVKKFPAFEYVNNNMSKLANSMQQTLSVMINSEMAELSPQRQTILSDLLELQKSWLNVTSSLRGYIGFRSDSMAESTDNYLNRFESLIQKVKQQKQVEFTIEEEDGIVTLETLYENYREHYMVVKGIHGGDKWRMDVWLMNTQILPIFERLDKELIEISDLAVNDVDQMSEDVMGLSLNSIILLLLFSAIGQIAGMMVSNRVTKSVVSPIQDISEAMKDISEGEGDLTRRLPVKSRDEIGQLAEHFNAFVNKIHKMLSELSKTVGELEVSSRSLLDITHQAKEGAQQQLAATGGLSSSMIDMTEKSRSVEDHSHNTSRATQQAAERIKESGEMVVSTANQIQKLSSGMQEMTDAVELLREDSESIGTVVSVIRAIAEQTNLLSLNAAIEAARAGEHGRGFAVVADEVRSLAQRTQESTVQIEQIIDKIRNATLSTVKVVESGQDSTKASCEAVTRTKEMLQPVVILMDDINQMSQQMAQAAHTQSSLAQEINQNINQIHDVTERAAEGANSTEKAGNNLQHLADKLESLVHQFKI</sequence>
<evidence type="ECO:0000256" key="1">
    <source>
        <dbReference type="ARBA" id="ARBA00004370"/>
    </source>
</evidence>
<dbReference type="CDD" id="cd06225">
    <property type="entry name" value="HAMP"/>
    <property type="match status" value="1"/>
</dbReference>
<keyword evidence="2 4" id="KW-0807">Transducer</keyword>
<dbReference type="Gene3D" id="1.10.287.950">
    <property type="entry name" value="Methyl-accepting chemotaxis protein"/>
    <property type="match status" value="1"/>
</dbReference>
<evidence type="ECO:0000259" key="5">
    <source>
        <dbReference type="PROSITE" id="PS50111"/>
    </source>
</evidence>
<dbReference type="PANTHER" id="PTHR32089:SF112">
    <property type="entry name" value="LYSOZYME-LIKE PROTEIN-RELATED"/>
    <property type="match status" value="1"/>
</dbReference>
<dbReference type="InterPro" id="IPR003660">
    <property type="entry name" value="HAMP_dom"/>
</dbReference>
<name>A0ABN6CXN8_9GAMM</name>
<keyword evidence="8" id="KW-1185">Reference proteome</keyword>
<dbReference type="Pfam" id="PF00672">
    <property type="entry name" value="HAMP"/>
    <property type="match status" value="1"/>
</dbReference>
<dbReference type="SMART" id="SM00283">
    <property type="entry name" value="MA"/>
    <property type="match status" value="1"/>
</dbReference>
<accession>A0ABN6CXN8</accession>
<dbReference type="PROSITE" id="PS50885">
    <property type="entry name" value="HAMP"/>
    <property type="match status" value="1"/>
</dbReference>
<reference evidence="7" key="1">
    <citation type="journal article" date="2022" name="Arch. Microbiol.">
        <title>Thiomicrorhabdus immobilis sp. nov., a mesophilic sulfur-oxidizing bacterium isolated from sediment of a brackish lake in northern Japan.</title>
        <authorList>
            <person name="Kojima H."/>
            <person name="Mochizuki J."/>
            <person name="Kanda M."/>
            <person name="Watanabe T."/>
            <person name="Fukui M."/>
        </authorList>
    </citation>
    <scope>NUCLEOTIDE SEQUENCE</scope>
    <source>
        <strain evidence="7">Am19</strain>
    </source>
</reference>
<feature type="domain" description="HAMP" evidence="6">
    <location>
        <begin position="345"/>
        <end position="399"/>
    </location>
</feature>
<evidence type="ECO:0008006" key="9">
    <source>
        <dbReference type="Google" id="ProtNLM"/>
    </source>
</evidence>
<evidence type="ECO:0000256" key="4">
    <source>
        <dbReference type="PROSITE-ProRule" id="PRU00284"/>
    </source>
</evidence>
<proteinExistence type="inferred from homology"/>
<evidence type="ECO:0000313" key="8">
    <source>
        <dbReference type="Proteomes" id="UP001054820"/>
    </source>
</evidence>
<feature type="domain" description="Methyl-accepting transducer" evidence="5">
    <location>
        <begin position="404"/>
        <end position="640"/>
    </location>
</feature>
<evidence type="ECO:0000256" key="2">
    <source>
        <dbReference type="ARBA" id="ARBA00023224"/>
    </source>
</evidence>
<dbReference type="EMBL" id="AP024202">
    <property type="protein sequence ID" value="BCN93866.1"/>
    <property type="molecule type" value="Genomic_DNA"/>
</dbReference>
<evidence type="ECO:0000313" key="7">
    <source>
        <dbReference type="EMBL" id="BCN93866.1"/>
    </source>
</evidence>
<gene>
    <name evidence="7" type="ORF">THMIRHAM_16510</name>
</gene>
<dbReference type="CDD" id="cd11386">
    <property type="entry name" value="MCP_signal"/>
    <property type="match status" value="1"/>
</dbReference>
<dbReference type="Proteomes" id="UP001054820">
    <property type="component" value="Chromosome"/>
</dbReference>
<dbReference type="PROSITE" id="PS50111">
    <property type="entry name" value="CHEMOTAXIS_TRANSDUC_2"/>
    <property type="match status" value="1"/>
</dbReference>
<dbReference type="SUPFAM" id="SSF58104">
    <property type="entry name" value="Methyl-accepting chemotaxis protein (MCP) signaling domain"/>
    <property type="match status" value="1"/>
</dbReference>
<dbReference type="SMART" id="SM00304">
    <property type="entry name" value="HAMP"/>
    <property type="match status" value="1"/>
</dbReference>
<dbReference type="Pfam" id="PF00015">
    <property type="entry name" value="MCPsignal"/>
    <property type="match status" value="1"/>
</dbReference>
<comment type="subcellular location">
    <subcellularLocation>
        <location evidence="1">Membrane</location>
    </subcellularLocation>
</comment>
<evidence type="ECO:0000259" key="6">
    <source>
        <dbReference type="PROSITE" id="PS50885"/>
    </source>
</evidence>
<protein>
    <recommendedName>
        <fullName evidence="9">Methyl-accepting chemotaxis protein</fullName>
    </recommendedName>
</protein>
<dbReference type="PANTHER" id="PTHR32089">
    <property type="entry name" value="METHYL-ACCEPTING CHEMOTAXIS PROTEIN MCPB"/>
    <property type="match status" value="1"/>
</dbReference>